<feature type="region of interest" description="Disordered" evidence="1">
    <location>
        <begin position="227"/>
        <end position="252"/>
    </location>
</feature>
<protein>
    <submittedName>
        <fullName evidence="2">Uncharacterized protein</fullName>
    </submittedName>
</protein>
<dbReference type="EMBL" id="JX649901">
    <property type="protein sequence ID" value="AGC72428.1"/>
    <property type="molecule type" value="Genomic_DNA"/>
</dbReference>
<evidence type="ECO:0000256" key="1">
    <source>
        <dbReference type="SAM" id="MobiDB-lite"/>
    </source>
</evidence>
<accession>L7VZD1</accession>
<dbReference type="AlphaFoldDB" id="L7VZD1"/>
<reference evidence="2" key="1">
    <citation type="submission" date="2012-09" db="EMBL/GenBank/DDBJ databases">
        <title>Metagenomic Characterization of a Microbial Community in Wastewater Detects High Levels of Antibiotic Resistance.</title>
        <authorList>
            <person name="Abrams M."/>
            <person name="Caldwell A."/>
            <person name="Vandaei E."/>
            <person name="Lee W."/>
            <person name="Perrott J."/>
            <person name="Khan S.Y."/>
            <person name="Ta J."/>
            <person name="Romero D."/>
            <person name="Nguyen V."/>
            <person name="Pourmand N."/>
            <person name="Ouverney C.C."/>
        </authorList>
    </citation>
    <scope>NUCLEOTIDE SEQUENCE</scope>
</reference>
<evidence type="ECO:0000313" key="2">
    <source>
        <dbReference type="EMBL" id="AGC72428.1"/>
    </source>
</evidence>
<sequence>MFFLPRLLRRGLPREKFCDGFPEFTDTLPCLGGDGQDRRRFSDLQRTGDLSHTPGALSSFHVVDLGRDRQGRKPQACKVLTCLHVESRCPDSRVHQMYDGALRMRGPQIVVDHFRPLAPRLLRGSGVPESRQVDEIEGAVDPEVVDRLGPAGSGARTRQLPAQKLVQKTRLSYVRASGKCDLRQPVQHEPFATRRRLDELRLLDPQCRLRSASGICCRKGTATCRESPNLPGTSALAGTVPASTPDTPDPED</sequence>
<proteinExistence type="predicted"/>
<organism evidence="2">
    <name type="scientific">uncultured bacterium A1Q1_fos_2037</name>
    <dbReference type="NCBI Taxonomy" id="1256558"/>
    <lineage>
        <taxon>Bacteria</taxon>
        <taxon>environmental samples</taxon>
    </lineage>
</organism>
<name>L7VZD1_9BACT</name>